<dbReference type="Pfam" id="PF01322">
    <property type="entry name" value="Cytochrom_C_2"/>
    <property type="match status" value="1"/>
</dbReference>
<evidence type="ECO:0000256" key="6">
    <source>
        <dbReference type="PIRSR" id="PIRSR000027-1"/>
    </source>
</evidence>
<dbReference type="SUPFAM" id="SSF47175">
    <property type="entry name" value="Cytochromes"/>
    <property type="match status" value="1"/>
</dbReference>
<dbReference type="InterPro" id="IPR010980">
    <property type="entry name" value="Cyt_c/b562"/>
</dbReference>
<dbReference type="GO" id="GO:0005506">
    <property type="term" value="F:iron ion binding"/>
    <property type="evidence" value="ECO:0007669"/>
    <property type="project" value="InterPro"/>
</dbReference>
<evidence type="ECO:0000256" key="5">
    <source>
        <dbReference type="ARBA" id="ARBA00023004"/>
    </source>
</evidence>
<evidence type="ECO:0000256" key="2">
    <source>
        <dbReference type="ARBA" id="ARBA00022617"/>
    </source>
</evidence>
<evidence type="ECO:0000256" key="8">
    <source>
        <dbReference type="SAM" id="SignalP"/>
    </source>
</evidence>
<keyword evidence="4" id="KW-0249">Electron transport</keyword>
<dbReference type="RefSeq" id="WP_058319348.1">
    <property type="nucleotide sequence ID" value="NZ_CYSF01000012.1"/>
</dbReference>
<dbReference type="EMBL" id="CYSF01000012">
    <property type="protein sequence ID" value="CUH85287.1"/>
    <property type="molecule type" value="Genomic_DNA"/>
</dbReference>
<evidence type="ECO:0000313" key="9">
    <source>
        <dbReference type="EMBL" id="CUH85287.1"/>
    </source>
</evidence>
<dbReference type="InterPro" id="IPR012127">
    <property type="entry name" value="Cyt_c_prime"/>
</dbReference>
<sequence length="144" mass="15075">MKRSTLPLILTLIALPAAAHEGVKDPQVLARMNVMETIGKQMGTLGGMAKGEVAFDADAAAAAKATLEKASAQVLPTFEPPATDPHSEAAPAIWEEWDGFTTQSVAMDAAIAALDTSSLETLRAGLGGIGQTCRTCHKAYRIKK</sequence>
<feature type="binding site" description="axial binding residue" evidence="6">
    <location>
        <position position="137"/>
    </location>
    <ligand>
        <name>heme c</name>
        <dbReference type="ChEBI" id="CHEBI:61717"/>
    </ligand>
    <ligandPart>
        <name>Fe</name>
        <dbReference type="ChEBI" id="CHEBI:18248"/>
    </ligandPart>
</feature>
<feature type="binding site" description="covalent" evidence="7">
    <location>
        <position position="136"/>
    </location>
    <ligand>
        <name>heme c</name>
        <dbReference type="ChEBI" id="CHEBI:61717"/>
    </ligand>
</feature>
<protein>
    <submittedName>
        <fullName evidence="9">Cytochrome c556</fullName>
    </submittedName>
</protein>
<evidence type="ECO:0000256" key="3">
    <source>
        <dbReference type="ARBA" id="ARBA00022723"/>
    </source>
</evidence>
<feature type="binding site" description="covalent" evidence="7">
    <location>
        <position position="133"/>
    </location>
    <ligand>
        <name>heme c</name>
        <dbReference type="ChEBI" id="CHEBI:61717"/>
    </ligand>
</feature>
<dbReference type="GO" id="GO:0042597">
    <property type="term" value="C:periplasmic space"/>
    <property type="evidence" value="ECO:0007669"/>
    <property type="project" value="InterPro"/>
</dbReference>
<dbReference type="PIRSF" id="PIRSF000027">
    <property type="entry name" value="Cytc_c_prime"/>
    <property type="match status" value="1"/>
</dbReference>
<dbReference type="STRING" id="340021.TM5383_02515"/>
<feature type="chain" id="PRO_5006063704" evidence="8">
    <location>
        <begin position="20"/>
        <end position="144"/>
    </location>
</feature>
<dbReference type="InterPro" id="IPR002321">
    <property type="entry name" value="Cyt_c_II"/>
</dbReference>
<dbReference type="GO" id="GO:0022900">
    <property type="term" value="P:electron transport chain"/>
    <property type="evidence" value="ECO:0007669"/>
    <property type="project" value="InterPro"/>
</dbReference>
<dbReference type="AlphaFoldDB" id="A0A0P1GRZ2"/>
<evidence type="ECO:0000256" key="1">
    <source>
        <dbReference type="ARBA" id="ARBA00022448"/>
    </source>
</evidence>
<evidence type="ECO:0000256" key="7">
    <source>
        <dbReference type="PIRSR" id="PIRSR000027-2"/>
    </source>
</evidence>
<gene>
    <name evidence="9" type="ORF">TM5383_02515</name>
</gene>
<keyword evidence="8" id="KW-0732">Signal</keyword>
<reference evidence="9 10" key="1">
    <citation type="submission" date="2015-09" db="EMBL/GenBank/DDBJ databases">
        <authorList>
            <consortium name="Swine Surveillance"/>
        </authorList>
    </citation>
    <scope>NUCLEOTIDE SEQUENCE [LARGE SCALE GENOMIC DNA]</scope>
    <source>
        <strain evidence="9 10">CECT 8383</strain>
    </source>
</reference>
<dbReference type="OrthoDB" id="8115790at2"/>
<keyword evidence="3 6" id="KW-0479">Metal-binding</keyword>
<dbReference type="GO" id="GO:0009055">
    <property type="term" value="F:electron transfer activity"/>
    <property type="evidence" value="ECO:0007669"/>
    <property type="project" value="InterPro"/>
</dbReference>
<dbReference type="PROSITE" id="PS51009">
    <property type="entry name" value="CYTCII"/>
    <property type="match status" value="1"/>
</dbReference>
<organism evidence="9 10">
    <name type="scientific">Thalassovita mediterranea</name>
    <dbReference type="NCBI Taxonomy" id="340021"/>
    <lineage>
        <taxon>Bacteria</taxon>
        <taxon>Pseudomonadati</taxon>
        <taxon>Pseudomonadota</taxon>
        <taxon>Alphaproteobacteria</taxon>
        <taxon>Rhodobacterales</taxon>
        <taxon>Roseobacteraceae</taxon>
        <taxon>Thalassovita</taxon>
    </lineage>
</organism>
<dbReference type="GO" id="GO:0020037">
    <property type="term" value="F:heme binding"/>
    <property type="evidence" value="ECO:0007669"/>
    <property type="project" value="InterPro"/>
</dbReference>
<keyword evidence="2 7" id="KW-0349">Heme</keyword>
<feature type="signal peptide" evidence="8">
    <location>
        <begin position="1"/>
        <end position="19"/>
    </location>
</feature>
<dbReference type="Proteomes" id="UP000051681">
    <property type="component" value="Unassembled WGS sequence"/>
</dbReference>
<proteinExistence type="predicted"/>
<evidence type="ECO:0000256" key="4">
    <source>
        <dbReference type="ARBA" id="ARBA00022982"/>
    </source>
</evidence>
<keyword evidence="1" id="KW-0813">Transport</keyword>
<dbReference type="Gene3D" id="1.20.120.10">
    <property type="entry name" value="Cytochrome c/b562"/>
    <property type="match status" value="1"/>
</dbReference>
<accession>A0A0P1GRZ2</accession>
<name>A0A0P1GRZ2_9RHOB</name>
<keyword evidence="10" id="KW-1185">Reference proteome</keyword>
<keyword evidence="5 6" id="KW-0408">Iron</keyword>
<evidence type="ECO:0000313" key="10">
    <source>
        <dbReference type="Proteomes" id="UP000051681"/>
    </source>
</evidence>
<comment type="PTM">
    <text evidence="7">Binds 1 heme group per subunit.</text>
</comment>